<evidence type="ECO:0000313" key="3">
    <source>
        <dbReference type="Proteomes" id="UP000563426"/>
    </source>
</evidence>
<accession>A0A7Y4KLY0</accession>
<keyword evidence="3" id="KW-1185">Reference proteome</keyword>
<organism evidence="2 3">
    <name type="scientific">Corallococcus exercitus</name>
    <dbReference type="NCBI Taxonomy" id="2316736"/>
    <lineage>
        <taxon>Bacteria</taxon>
        <taxon>Pseudomonadati</taxon>
        <taxon>Myxococcota</taxon>
        <taxon>Myxococcia</taxon>
        <taxon>Myxococcales</taxon>
        <taxon>Cystobacterineae</taxon>
        <taxon>Myxococcaceae</taxon>
        <taxon>Corallococcus</taxon>
    </lineage>
</organism>
<dbReference type="Proteomes" id="UP000563426">
    <property type="component" value="Unassembled WGS sequence"/>
</dbReference>
<feature type="domain" description="SMODS-associated and fused to various effectors" evidence="1">
    <location>
        <begin position="295"/>
        <end position="486"/>
    </location>
</feature>
<dbReference type="Pfam" id="PF18145">
    <property type="entry name" value="SAVED"/>
    <property type="match status" value="1"/>
</dbReference>
<reference evidence="2 3" key="1">
    <citation type="submission" date="2020-05" db="EMBL/GenBank/DDBJ databases">
        <authorList>
            <person name="Whitworth D."/>
        </authorList>
    </citation>
    <scope>NUCLEOTIDE SEQUENCE [LARGE SCALE GENOMIC DNA]</scope>
    <source>
        <strain evidence="2 3">AB043B</strain>
    </source>
</reference>
<dbReference type="InterPro" id="IPR040836">
    <property type="entry name" value="SAVED"/>
</dbReference>
<dbReference type="EMBL" id="JABFJV010000143">
    <property type="protein sequence ID" value="NOK36072.1"/>
    <property type="molecule type" value="Genomic_DNA"/>
</dbReference>
<dbReference type="RefSeq" id="WP_171436569.1">
    <property type="nucleotide sequence ID" value="NZ_JABFJV010000143.1"/>
</dbReference>
<evidence type="ECO:0000313" key="2">
    <source>
        <dbReference type="EMBL" id="NOK36072.1"/>
    </source>
</evidence>
<sequence>MGEQSASRMEGDRYQHLYSWYVLLPLLDGNSPFETAFVEHPEAGAADDVTLHPRPGAAVTRQYIQVKWHVDHRALYTLEGLMEGVGRGRSLLQKLFAAWRVLRDQGPVEVWLVSNWPADPELGRYLQGRDCRLLEDFFAEAPTGGLKAARSRWLEHLGVEWDVLRAFCADLRLRLGFASIAELEERVDERMCMRGLRQGPEPRAIALDGIREWIEVGGEAKRLDRAKLQTFIRDRGLLEPETDTPGVGLWIHGWARRQWRGQPAVELDWTSHFDRDTRAVPTESVWREQLLPELREARRRLASRPTEALIDFRGKVPLSVSLAVGACFPEVAGDRFRVEQATRGETVLWSSDAKPTRRQLHGTERESVPDARDLLVVFQLTGDAGPDVERFLAGHPRRFRAVLVLEPEGGPHDGAVGSDGDAVAFAVLARERIRQARVRWRTATTHLIPYAPAGCCLFLGQRLNALGPVVAYERTAAGGYAPFLTLETG</sequence>
<gene>
    <name evidence="2" type="ORF">HMI49_22985</name>
</gene>
<protein>
    <submittedName>
        <fullName evidence="2">SAVED domain-containing protein</fullName>
    </submittedName>
</protein>
<comment type="caution">
    <text evidence="2">The sequence shown here is derived from an EMBL/GenBank/DDBJ whole genome shotgun (WGS) entry which is preliminary data.</text>
</comment>
<evidence type="ECO:0000259" key="1">
    <source>
        <dbReference type="Pfam" id="PF18145"/>
    </source>
</evidence>
<name>A0A7Y4KLY0_9BACT</name>
<dbReference type="NCBIfam" id="NF033611">
    <property type="entry name" value="SAVED"/>
    <property type="match status" value="1"/>
</dbReference>
<proteinExistence type="predicted"/>
<dbReference type="AlphaFoldDB" id="A0A7Y4KLY0"/>